<dbReference type="Proteomes" id="UP000325440">
    <property type="component" value="Unassembled WGS sequence"/>
</dbReference>
<dbReference type="AlphaFoldDB" id="A0A5E4M768"/>
<protein>
    <recommendedName>
        <fullName evidence="2">Myb/SANT-like DNA-binding domain-containing protein</fullName>
    </recommendedName>
</protein>
<dbReference type="InterPro" id="IPR044822">
    <property type="entry name" value="Myb_DNA-bind_4"/>
</dbReference>
<name>A0A5E4M768_9HEMI</name>
<feature type="region of interest" description="Disordered" evidence="1">
    <location>
        <begin position="92"/>
        <end position="140"/>
    </location>
</feature>
<feature type="compositionally biased region" description="Basic and acidic residues" evidence="1">
    <location>
        <begin position="111"/>
        <end position="124"/>
    </location>
</feature>
<dbReference type="Pfam" id="PF13837">
    <property type="entry name" value="Myb_DNA-bind_4"/>
    <property type="match status" value="1"/>
</dbReference>
<evidence type="ECO:0000259" key="2">
    <source>
        <dbReference type="Pfam" id="PF13837"/>
    </source>
</evidence>
<proteinExistence type="predicted"/>
<accession>A0A5E4M768</accession>
<organism evidence="3 4">
    <name type="scientific">Cinara cedri</name>
    <dbReference type="NCBI Taxonomy" id="506608"/>
    <lineage>
        <taxon>Eukaryota</taxon>
        <taxon>Metazoa</taxon>
        <taxon>Ecdysozoa</taxon>
        <taxon>Arthropoda</taxon>
        <taxon>Hexapoda</taxon>
        <taxon>Insecta</taxon>
        <taxon>Pterygota</taxon>
        <taxon>Neoptera</taxon>
        <taxon>Paraneoptera</taxon>
        <taxon>Hemiptera</taxon>
        <taxon>Sternorrhyncha</taxon>
        <taxon>Aphidomorpha</taxon>
        <taxon>Aphidoidea</taxon>
        <taxon>Aphididae</taxon>
        <taxon>Lachninae</taxon>
        <taxon>Cinara</taxon>
    </lineage>
</organism>
<dbReference type="EMBL" id="CABPRJ010000010">
    <property type="protein sequence ID" value="VVC25198.1"/>
    <property type="molecule type" value="Genomic_DNA"/>
</dbReference>
<reference evidence="3 4" key="1">
    <citation type="submission" date="2019-08" db="EMBL/GenBank/DDBJ databases">
        <authorList>
            <person name="Alioto T."/>
            <person name="Alioto T."/>
            <person name="Gomez Garrido J."/>
        </authorList>
    </citation>
    <scope>NUCLEOTIDE SEQUENCE [LARGE SCALE GENOMIC DNA]</scope>
</reference>
<feature type="compositionally biased region" description="Acidic residues" evidence="1">
    <location>
        <begin position="125"/>
        <end position="138"/>
    </location>
</feature>
<sequence length="237" mass="27628">MTGNWCREEINHLLKFCRDADIISTPNLYEREDIFKELSKYMWITFGYIKTAEECKEQLKTLEKNFQSYKNVLPFMKEMNILMSMQIKRRRKNDSNINATMRRRTRSSYKMSKDKDDELSNKDSDSDDLDSGDLDSDDSAIKNPRLIPILMRQHTIVNDKKEANQQNKLIAGTSSRTEEPQQSTSSNFAASFNQLVVSKNVIDSITELNDKTIQYLIRIIRKSAMDTMDIVCQLHDS</sequence>
<gene>
    <name evidence="3" type="ORF">CINCED_3A025633</name>
</gene>
<keyword evidence="4" id="KW-1185">Reference proteome</keyword>
<evidence type="ECO:0000256" key="1">
    <source>
        <dbReference type="SAM" id="MobiDB-lite"/>
    </source>
</evidence>
<feature type="domain" description="Myb/SANT-like DNA-binding" evidence="2">
    <location>
        <begin position="4"/>
        <end position="71"/>
    </location>
</feature>
<evidence type="ECO:0000313" key="3">
    <source>
        <dbReference type="EMBL" id="VVC25198.1"/>
    </source>
</evidence>
<evidence type="ECO:0000313" key="4">
    <source>
        <dbReference type="Proteomes" id="UP000325440"/>
    </source>
</evidence>